<dbReference type="Proteomes" id="UP001419084">
    <property type="component" value="Unassembled WGS sequence"/>
</dbReference>
<reference evidence="1 2" key="1">
    <citation type="journal article" date="2024" name="Int. J. Syst. Evol. Microbiol.">
        <title>Lacrimispora brassicae sp. nov. isolated from fermented cabbage, and proposal of Clostridium indicum Gundawar et al. 2019 and Clostridium methoxybenzovorans Mechichi et al. 1999 as heterotypic synonyms of Lacrimispora amygdalina (Parshina et al. 2003) Haas and Blanchard 2020 and Lacrimispora indolis (McClung and McCoy 1957) Haas and Blanchard 2020, respectively.</title>
        <authorList>
            <person name="Kobayashi H."/>
            <person name="Tanizawa Y."/>
            <person name="Sakamoto M."/>
            <person name="Ohkuma M."/>
            <person name="Tohno M."/>
        </authorList>
    </citation>
    <scope>NUCLEOTIDE SEQUENCE [LARGE SCALE GENOMIC DNA]</scope>
    <source>
        <strain evidence="1 2">DSM 12857</strain>
    </source>
</reference>
<evidence type="ECO:0000313" key="1">
    <source>
        <dbReference type="EMBL" id="GLB28147.1"/>
    </source>
</evidence>
<dbReference type="EMBL" id="BRPJ01000002">
    <property type="protein sequence ID" value="GLB28147.1"/>
    <property type="molecule type" value="Genomic_DNA"/>
</dbReference>
<name>A0ABQ5LZR2_9FIRM</name>
<comment type="caution">
    <text evidence="1">The sequence shown here is derived from an EMBL/GenBank/DDBJ whole genome shotgun (WGS) entry which is preliminary data.</text>
</comment>
<accession>A0ABQ5LZR2</accession>
<evidence type="ECO:0000313" key="2">
    <source>
        <dbReference type="Proteomes" id="UP001419084"/>
    </source>
</evidence>
<organism evidence="1 2">
    <name type="scientific">Lacrimispora amygdalina</name>
    <dbReference type="NCBI Taxonomy" id="253257"/>
    <lineage>
        <taxon>Bacteria</taxon>
        <taxon>Bacillati</taxon>
        <taxon>Bacillota</taxon>
        <taxon>Clostridia</taxon>
        <taxon>Lachnospirales</taxon>
        <taxon>Lachnospiraceae</taxon>
        <taxon>Lacrimispora</taxon>
    </lineage>
</organism>
<proteinExistence type="predicted"/>
<keyword evidence="2" id="KW-1185">Reference proteome</keyword>
<dbReference type="RefSeq" id="WP_346064357.1">
    <property type="nucleotide sequence ID" value="NZ_BRPJ01000002.1"/>
</dbReference>
<sequence>MNLKIVNSKLGIASCSRDQVVEDIHNPSTVIFFYYQKRDWIVFNEEHRDYKLFLELVQGYMELNDRQRKVFLDQVDIAEVRKMIDTLNRILRIRRKRHHSMKAA</sequence>
<gene>
    <name evidence="1" type="ORF">LAD12857_00700</name>
</gene>
<protein>
    <submittedName>
        <fullName evidence="1">Uncharacterized protein</fullName>
    </submittedName>
</protein>